<dbReference type="PROSITE" id="PS50048">
    <property type="entry name" value="ZN2_CY6_FUNGAL_2"/>
    <property type="match status" value="1"/>
</dbReference>
<keyword evidence="4" id="KW-1185">Reference proteome</keyword>
<gene>
    <name evidence="3" type="ORF">L201_008032</name>
</gene>
<dbReference type="SUPFAM" id="SSF57701">
    <property type="entry name" value="Zn2/Cys6 DNA-binding domain"/>
    <property type="match status" value="1"/>
</dbReference>
<dbReference type="CDD" id="cd00067">
    <property type="entry name" value="GAL4"/>
    <property type="match status" value="1"/>
</dbReference>
<dbReference type="GO" id="GO:0000981">
    <property type="term" value="F:DNA-binding transcription factor activity, RNA polymerase II-specific"/>
    <property type="evidence" value="ECO:0007669"/>
    <property type="project" value="InterPro"/>
</dbReference>
<feature type="region of interest" description="Disordered" evidence="1">
    <location>
        <begin position="231"/>
        <end position="264"/>
    </location>
</feature>
<dbReference type="GO" id="GO:0008270">
    <property type="term" value="F:zinc ion binding"/>
    <property type="evidence" value="ECO:0007669"/>
    <property type="project" value="InterPro"/>
</dbReference>
<reference evidence="3 4" key="1">
    <citation type="submission" date="2024-01" db="EMBL/GenBank/DDBJ databases">
        <title>Comparative genomics of Cryptococcus and Kwoniella reveals pathogenesis evolution and contrasting modes of karyotype evolution via chromosome fusion or intercentromeric recombination.</title>
        <authorList>
            <person name="Coelho M.A."/>
            <person name="David-Palma M."/>
            <person name="Shea T."/>
            <person name="Bowers K."/>
            <person name="McGinley-Smith S."/>
            <person name="Mohammad A.W."/>
            <person name="Gnirke A."/>
            <person name="Yurkov A.M."/>
            <person name="Nowrousian M."/>
            <person name="Sun S."/>
            <person name="Cuomo C.A."/>
            <person name="Heitman J."/>
        </authorList>
    </citation>
    <scope>NUCLEOTIDE SEQUENCE [LARGE SCALE GENOMIC DNA]</scope>
    <source>
        <strain evidence="3 4">CBS 6074</strain>
    </source>
</reference>
<dbReference type="InterPro" id="IPR036864">
    <property type="entry name" value="Zn2-C6_fun-type_DNA-bd_sf"/>
</dbReference>
<dbReference type="RefSeq" id="XP_066079829.1">
    <property type="nucleotide sequence ID" value="XM_066223732.1"/>
</dbReference>
<evidence type="ECO:0000256" key="1">
    <source>
        <dbReference type="SAM" id="MobiDB-lite"/>
    </source>
</evidence>
<proteinExistence type="predicted"/>
<name>A0AAX4K668_9TREE</name>
<dbReference type="InterPro" id="IPR001138">
    <property type="entry name" value="Zn2Cys6_DnaBD"/>
</dbReference>
<dbReference type="GeneID" id="91098700"/>
<sequence length="264" mass="29628">MCEVVAYDLADLNICHLAVPYIVDSPSAPVDVVDWSEYDLSTEFILDAGLTSFWYNFNGGLSPTTSSDTIAETSKVSSPTSTIDTPLCEIGEMSPEVLEFMMNYLASQNHLETHENNIDNQVNDENYGIHDSNDNTNNFSYVDNTYTINNPNNAEVGKSRFTKRGLEYGEEVRPAKKLKVSGPKRQRAGVGKACVRCGDRKIKCDLVHPSCRGCMDSGMICQWRKDTNLKFKSQQDKEERDQQKRDKEEKDQTAKDKAGNVKQA</sequence>
<evidence type="ECO:0000313" key="4">
    <source>
        <dbReference type="Proteomes" id="UP001355207"/>
    </source>
</evidence>
<evidence type="ECO:0000313" key="3">
    <source>
        <dbReference type="EMBL" id="WWC93067.1"/>
    </source>
</evidence>
<dbReference type="SMART" id="SM00066">
    <property type="entry name" value="GAL4"/>
    <property type="match status" value="1"/>
</dbReference>
<protein>
    <recommendedName>
        <fullName evidence="2">Zn(2)-C6 fungal-type domain-containing protein</fullName>
    </recommendedName>
</protein>
<feature type="domain" description="Zn(2)-C6 fungal-type" evidence="2">
    <location>
        <begin position="193"/>
        <end position="223"/>
    </location>
</feature>
<dbReference type="Proteomes" id="UP001355207">
    <property type="component" value="Chromosome 11"/>
</dbReference>
<organism evidence="3 4">
    <name type="scientific">Kwoniella dendrophila CBS 6074</name>
    <dbReference type="NCBI Taxonomy" id="1295534"/>
    <lineage>
        <taxon>Eukaryota</taxon>
        <taxon>Fungi</taxon>
        <taxon>Dikarya</taxon>
        <taxon>Basidiomycota</taxon>
        <taxon>Agaricomycotina</taxon>
        <taxon>Tremellomycetes</taxon>
        <taxon>Tremellales</taxon>
        <taxon>Cryptococcaceae</taxon>
        <taxon>Kwoniella</taxon>
    </lineage>
</organism>
<dbReference type="Gene3D" id="4.10.240.10">
    <property type="entry name" value="Zn(2)-C6 fungal-type DNA-binding domain"/>
    <property type="match status" value="1"/>
</dbReference>
<dbReference type="AlphaFoldDB" id="A0AAX4K668"/>
<evidence type="ECO:0000259" key="2">
    <source>
        <dbReference type="PROSITE" id="PS50048"/>
    </source>
</evidence>
<dbReference type="Pfam" id="PF00172">
    <property type="entry name" value="Zn_clus"/>
    <property type="match status" value="1"/>
</dbReference>
<accession>A0AAX4K668</accession>
<dbReference type="EMBL" id="CP144108">
    <property type="protein sequence ID" value="WWC93067.1"/>
    <property type="molecule type" value="Genomic_DNA"/>
</dbReference>